<name>A0A448WMM6_9PLAT</name>
<protein>
    <submittedName>
        <fullName evidence="1">Uncharacterized protein</fullName>
    </submittedName>
</protein>
<evidence type="ECO:0000313" key="2">
    <source>
        <dbReference type="Proteomes" id="UP000784294"/>
    </source>
</evidence>
<evidence type="ECO:0000313" key="1">
    <source>
        <dbReference type="EMBL" id="VEL15529.1"/>
    </source>
</evidence>
<sequence length="75" mass="7907">MTCSCSQHYQLQVLSAGWAALVEDEPEPTQAPAWPHETGLYPSSTIQAPGFGKKALGGEGVVVHGQVQTKASNLD</sequence>
<gene>
    <name evidence="1" type="ORF">PXEA_LOCUS8969</name>
</gene>
<organism evidence="1 2">
    <name type="scientific">Protopolystoma xenopodis</name>
    <dbReference type="NCBI Taxonomy" id="117903"/>
    <lineage>
        <taxon>Eukaryota</taxon>
        <taxon>Metazoa</taxon>
        <taxon>Spiralia</taxon>
        <taxon>Lophotrochozoa</taxon>
        <taxon>Platyhelminthes</taxon>
        <taxon>Monogenea</taxon>
        <taxon>Polyopisthocotylea</taxon>
        <taxon>Polystomatidea</taxon>
        <taxon>Polystomatidae</taxon>
        <taxon>Protopolystoma</taxon>
    </lineage>
</organism>
<reference evidence="1" key="1">
    <citation type="submission" date="2018-11" db="EMBL/GenBank/DDBJ databases">
        <authorList>
            <consortium name="Pathogen Informatics"/>
        </authorList>
    </citation>
    <scope>NUCLEOTIDE SEQUENCE</scope>
</reference>
<dbReference type="Proteomes" id="UP000784294">
    <property type="component" value="Unassembled WGS sequence"/>
</dbReference>
<dbReference type="AlphaFoldDB" id="A0A448WMM6"/>
<keyword evidence="2" id="KW-1185">Reference proteome</keyword>
<proteinExistence type="predicted"/>
<dbReference type="EMBL" id="CAAALY010024915">
    <property type="protein sequence ID" value="VEL15529.1"/>
    <property type="molecule type" value="Genomic_DNA"/>
</dbReference>
<comment type="caution">
    <text evidence="1">The sequence shown here is derived from an EMBL/GenBank/DDBJ whole genome shotgun (WGS) entry which is preliminary data.</text>
</comment>
<accession>A0A448WMM6</accession>